<dbReference type="RefSeq" id="WP_068821447.1">
    <property type="nucleotide sequence ID" value="NZ_LWHJ01000011.1"/>
</dbReference>
<dbReference type="HAMAP" id="MF_02225">
    <property type="entry name" value="CoaBC"/>
    <property type="match status" value="1"/>
</dbReference>
<dbReference type="PANTHER" id="PTHR14359:SF6">
    <property type="entry name" value="PHOSPHOPANTOTHENOYLCYSTEINE DECARBOXYLASE"/>
    <property type="match status" value="1"/>
</dbReference>
<evidence type="ECO:0000256" key="1">
    <source>
        <dbReference type="ARBA" id="ARBA00022793"/>
    </source>
</evidence>
<evidence type="ECO:0000256" key="4">
    <source>
        <dbReference type="RuleBase" id="RU364078"/>
    </source>
</evidence>
<proteinExistence type="inferred from homology"/>
<comment type="cofactor">
    <cofactor evidence="3">
        <name>FMN</name>
        <dbReference type="ChEBI" id="CHEBI:58210"/>
    </cofactor>
    <text evidence="3">Binds 1 FMN per subunit.</text>
</comment>
<dbReference type="EC" id="6.3.2.5" evidence="3"/>
<organism evidence="7 8">
    <name type="scientific">Pedobacter psychrophilus</name>
    <dbReference type="NCBI Taxonomy" id="1826909"/>
    <lineage>
        <taxon>Bacteria</taxon>
        <taxon>Pseudomonadati</taxon>
        <taxon>Bacteroidota</taxon>
        <taxon>Sphingobacteriia</taxon>
        <taxon>Sphingobacteriales</taxon>
        <taxon>Sphingobacteriaceae</taxon>
        <taxon>Pedobacter</taxon>
    </lineage>
</organism>
<sequence>MLKEKNILLGVCGSISSYKSAEIVRLFVKAGANVKVVMTKDATSFITPLTLSTLSKNQVLSTYSNPETGEWNNHVELALWADLILIAPATANTISKFAIGLCDNLLSAIYLSAKCPVFIAPAMDLDMWKHPTTIKNIESLKSYGNIVINPNSGELASGLNGEGRLAEPEEIIAFIDRQLKENSPLKGKKVLITAGPTYEAIDPVRFIGNHSSGKMGYALAEELLKNGADVILVSGPTSLSINQSIKKIEITSAKEMLDACLKYYDDVDIFIMSAAVADYTPINVSSQKIKKQSDTFEIALTKTQDILKTLGEKKKNQILIGFALETQNEEQNAAEKLKKKNLDFIVLNSLNDEGAGFKHDTNKITILDKDLHKTTFNLKSKKEIAKDICNKIISLI</sequence>
<accession>A0A179DNB1</accession>
<feature type="binding site" evidence="3">
    <location>
        <position position="278"/>
    </location>
    <ligand>
        <name>CTP</name>
        <dbReference type="ChEBI" id="CHEBI:37563"/>
    </ligand>
</feature>
<dbReference type="OrthoDB" id="9802554at2"/>
<reference evidence="7 8" key="1">
    <citation type="submission" date="2016-04" db="EMBL/GenBank/DDBJ databases">
        <authorList>
            <person name="Evans L.H."/>
            <person name="Alamgir A."/>
            <person name="Owens N."/>
            <person name="Weber N.D."/>
            <person name="Virtaneva K."/>
            <person name="Barbian K."/>
            <person name="Babar A."/>
            <person name="Rosenke K."/>
        </authorList>
    </citation>
    <scope>NUCLEOTIDE SEQUENCE [LARGE SCALE GENOMIC DNA]</scope>
    <source>
        <strain evidence="7 8">CCM 8644</strain>
    </source>
</reference>
<dbReference type="EMBL" id="LWHJ01000011">
    <property type="protein sequence ID" value="OAQ42414.1"/>
    <property type="molecule type" value="Genomic_DNA"/>
</dbReference>
<reference evidence="7 8" key="2">
    <citation type="submission" date="2016-06" db="EMBL/GenBank/DDBJ databases">
        <title>Pedobacter psychrophilus sp. nov., isolated from Antarctic fragmentary rock.</title>
        <authorList>
            <person name="Svec P."/>
        </authorList>
    </citation>
    <scope>NUCLEOTIDE SEQUENCE [LARGE SCALE GENOMIC DNA]</scope>
    <source>
        <strain evidence="7 8">CCM 8644</strain>
    </source>
</reference>
<dbReference type="EC" id="4.1.1.36" evidence="3"/>
<dbReference type="SUPFAM" id="SSF52507">
    <property type="entry name" value="Homo-oligomeric flavin-containing Cys decarboxylases, HFCD"/>
    <property type="match status" value="1"/>
</dbReference>
<feature type="domain" description="DNA/pantothenate metabolism flavoprotein C-terminal" evidence="6">
    <location>
        <begin position="185"/>
        <end position="394"/>
    </location>
</feature>
<name>A0A179DNB1_9SPHI</name>
<dbReference type="Gene3D" id="3.40.50.1950">
    <property type="entry name" value="Flavin prenyltransferase-like"/>
    <property type="match status" value="1"/>
</dbReference>
<dbReference type="STRING" id="1826909.A5893_03640"/>
<protein>
    <recommendedName>
        <fullName evidence="3">Coenzyme A biosynthesis bifunctional protein CoaBC</fullName>
    </recommendedName>
    <alternativeName>
        <fullName evidence="3">DNA/pantothenate metabolism flavoprotein</fullName>
    </alternativeName>
    <alternativeName>
        <fullName evidence="3">Phosphopantothenoylcysteine synthetase/decarboxylase</fullName>
        <shortName evidence="3">PPCS-PPCDC</shortName>
    </alternativeName>
    <domain>
        <recommendedName>
            <fullName evidence="3">Phosphopantothenoylcysteine decarboxylase</fullName>
            <shortName evidence="3">PPC decarboxylase</shortName>
            <shortName evidence="3">PPC-DC</shortName>
            <ecNumber evidence="3">4.1.1.36</ecNumber>
        </recommendedName>
        <alternativeName>
            <fullName evidence="3">CoaC</fullName>
        </alternativeName>
    </domain>
    <domain>
        <recommendedName>
            <fullName evidence="3">Phosphopantothenate--cysteine ligase</fullName>
            <ecNumber evidence="3">6.3.2.5</ecNumber>
        </recommendedName>
        <alternativeName>
            <fullName evidence="3">CoaB</fullName>
        </alternativeName>
        <alternativeName>
            <fullName evidence="3">Phosphopantothenoylcysteine synthetase</fullName>
            <shortName evidence="3">PPC synthetase</shortName>
            <shortName evidence="3">PPC-S</shortName>
        </alternativeName>
    </domain>
</protein>
<dbReference type="AlphaFoldDB" id="A0A179DNB1"/>
<dbReference type="UniPathway" id="UPA00241">
    <property type="reaction ID" value="UER00353"/>
</dbReference>
<dbReference type="InterPro" id="IPR005252">
    <property type="entry name" value="CoaBC"/>
</dbReference>
<dbReference type="NCBIfam" id="TIGR00521">
    <property type="entry name" value="coaBC_dfp"/>
    <property type="match status" value="1"/>
</dbReference>
<feature type="binding site" evidence="3">
    <location>
        <position position="322"/>
    </location>
    <ligand>
        <name>CTP</name>
        <dbReference type="ChEBI" id="CHEBI:37563"/>
    </ligand>
</feature>
<comment type="function">
    <text evidence="3">Catalyzes two sequential steps in the biosynthesis of coenzyme A. In the first step cysteine is conjugated to 4'-phosphopantothenate to form 4-phosphopantothenoylcysteine. In the second step the latter compound is decarboxylated to form 4'-phosphopantotheine.</text>
</comment>
<gene>
    <name evidence="3" type="primary">coaBC</name>
    <name evidence="7" type="ORF">A5893_03640</name>
</gene>
<dbReference type="Pfam" id="PF02441">
    <property type="entry name" value="Flavoprotein"/>
    <property type="match status" value="1"/>
</dbReference>
<comment type="caution">
    <text evidence="3">Lacks conserved residue(s) required for the propagation of feature annotation.</text>
</comment>
<comment type="pathway">
    <text evidence="3 4">Cofactor biosynthesis; coenzyme A biosynthesis; CoA from (R)-pantothenate: step 3/5.</text>
</comment>
<keyword evidence="2 3" id="KW-0456">Lyase</keyword>
<dbReference type="InterPro" id="IPR003382">
    <property type="entry name" value="Flavoprotein"/>
</dbReference>
<keyword evidence="3" id="KW-0511">Multifunctional enzyme</keyword>
<comment type="similarity">
    <text evidence="3 4">In the C-terminal section; belongs to the PPC synthetase family.</text>
</comment>
<feature type="domain" description="Flavoprotein" evidence="5">
    <location>
        <begin position="5"/>
        <end position="178"/>
    </location>
</feature>
<dbReference type="GO" id="GO:0015937">
    <property type="term" value="P:coenzyme A biosynthetic process"/>
    <property type="evidence" value="ECO:0007669"/>
    <property type="project" value="UniProtKB-UniRule"/>
</dbReference>
<comment type="function">
    <text evidence="4">Catalyzes two steps in the biosynthesis of coenzyme A. In the first step cysteine is conjugated to 4'-phosphopantothenate to form 4-phosphopantothenoylcysteine, in the latter compound is decarboxylated to form 4'-phosphopantotheine.</text>
</comment>
<evidence type="ECO:0000313" key="7">
    <source>
        <dbReference type="EMBL" id="OAQ42414.1"/>
    </source>
</evidence>
<comment type="catalytic activity">
    <reaction evidence="3 4">
        <text>N-[(R)-4-phosphopantothenoyl]-L-cysteine + H(+) = (R)-4'-phosphopantetheine + CO2</text>
        <dbReference type="Rhea" id="RHEA:16793"/>
        <dbReference type="ChEBI" id="CHEBI:15378"/>
        <dbReference type="ChEBI" id="CHEBI:16526"/>
        <dbReference type="ChEBI" id="CHEBI:59458"/>
        <dbReference type="ChEBI" id="CHEBI:61723"/>
        <dbReference type="EC" id="4.1.1.36"/>
    </reaction>
</comment>
<feature type="region of interest" description="Phosphopantothenoylcysteine decarboxylase" evidence="3">
    <location>
        <begin position="1"/>
        <end position="189"/>
    </location>
</feature>
<evidence type="ECO:0000259" key="6">
    <source>
        <dbReference type="Pfam" id="PF04127"/>
    </source>
</evidence>
<comment type="catalytic activity">
    <reaction evidence="3 4">
        <text>(R)-4'-phosphopantothenate + L-cysteine + CTP = N-[(R)-4-phosphopantothenoyl]-L-cysteine + CMP + diphosphate + H(+)</text>
        <dbReference type="Rhea" id="RHEA:19397"/>
        <dbReference type="ChEBI" id="CHEBI:10986"/>
        <dbReference type="ChEBI" id="CHEBI:15378"/>
        <dbReference type="ChEBI" id="CHEBI:33019"/>
        <dbReference type="ChEBI" id="CHEBI:35235"/>
        <dbReference type="ChEBI" id="CHEBI:37563"/>
        <dbReference type="ChEBI" id="CHEBI:59458"/>
        <dbReference type="ChEBI" id="CHEBI:60377"/>
        <dbReference type="EC" id="6.3.2.5"/>
    </reaction>
</comment>
<comment type="cofactor">
    <cofactor evidence="3">
        <name>Mg(2+)</name>
        <dbReference type="ChEBI" id="CHEBI:18420"/>
    </cofactor>
</comment>
<evidence type="ECO:0000259" key="5">
    <source>
        <dbReference type="Pfam" id="PF02441"/>
    </source>
</evidence>
<dbReference type="GO" id="GO:0015941">
    <property type="term" value="P:pantothenate catabolic process"/>
    <property type="evidence" value="ECO:0007669"/>
    <property type="project" value="InterPro"/>
</dbReference>
<comment type="similarity">
    <text evidence="3 4">In the N-terminal section; belongs to the HFCD (homo-oligomeric flavin containing Cys decarboxylase) superfamily.</text>
</comment>
<keyword evidence="3 4" id="KW-0436">Ligase</keyword>
<keyword evidence="3 4" id="KW-0288">FMN</keyword>
<dbReference type="PANTHER" id="PTHR14359">
    <property type="entry name" value="HOMO-OLIGOMERIC FLAVIN CONTAINING CYS DECARBOXYLASE FAMILY"/>
    <property type="match status" value="1"/>
</dbReference>
<feature type="binding site" evidence="3">
    <location>
        <position position="340"/>
    </location>
    <ligand>
        <name>CTP</name>
        <dbReference type="ChEBI" id="CHEBI:37563"/>
    </ligand>
</feature>
<dbReference type="GO" id="GO:0046872">
    <property type="term" value="F:metal ion binding"/>
    <property type="evidence" value="ECO:0007669"/>
    <property type="project" value="UniProtKB-KW"/>
</dbReference>
<dbReference type="InterPro" id="IPR036551">
    <property type="entry name" value="Flavin_trans-like"/>
</dbReference>
<dbReference type="GO" id="GO:0004633">
    <property type="term" value="F:phosphopantothenoylcysteine decarboxylase activity"/>
    <property type="evidence" value="ECO:0007669"/>
    <property type="project" value="UniProtKB-UniRule"/>
</dbReference>
<dbReference type="GO" id="GO:0010181">
    <property type="term" value="F:FMN binding"/>
    <property type="evidence" value="ECO:0007669"/>
    <property type="project" value="UniProtKB-UniRule"/>
</dbReference>
<keyword evidence="8" id="KW-1185">Reference proteome</keyword>
<dbReference type="Gene3D" id="3.40.50.10300">
    <property type="entry name" value="CoaB-like"/>
    <property type="match status" value="1"/>
</dbReference>
<feature type="binding site" evidence="3">
    <location>
        <position position="288"/>
    </location>
    <ligand>
        <name>CTP</name>
        <dbReference type="ChEBI" id="CHEBI:37563"/>
    </ligand>
</feature>
<keyword evidence="3" id="KW-0460">Magnesium</keyword>
<feature type="region of interest" description="Phosphopantothenate--cysteine ligase" evidence="3">
    <location>
        <begin position="190"/>
        <end position="396"/>
    </location>
</feature>
<dbReference type="GO" id="GO:0071513">
    <property type="term" value="C:phosphopantothenoylcysteine decarboxylase complex"/>
    <property type="evidence" value="ECO:0007669"/>
    <property type="project" value="TreeGrafter"/>
</dbReference>
<evidence type="ECO:0000256" key="2">
    <source>
        <dbReference type="ARBA" id="ARBA00023239"/>
    </source>
</evidence>
<feature type="binding site" evidence="3">
    <location>
        <position position="336"/>
    </location>
    <ligand>
        <name>CTP</name>
        <dbReference type="ChEBI" id="CHEBI:37563"/>
    </ligand>
</feature>
<comment type="caution">
    <text evidence="7">The sequence shown here is derived from an EMBL/GenBank/DDBJ whole genome shotgun (WGS) entry which is preliminary data.</text>
</comment>
<dbReference type="SUPFAM" id="SSF102645">
    <property type="entry name" value="CoaB-like"/>
    <property type="match status" value="1"/>
</dbReference>
<keyword evidence="3 4" id="KW-0285">Flavoprotein</keyword>
<comment type="pathway">
    <text evidence="3 4">Cofactor biosynthesis; coenzyme A biosynthesis; CoA from (R)-pantothenate: step 2/5.</text>
</comment>
<dbReference type="InterPro" id="IPR035929">
    <property type="entry name" value="CoaB-like_sf"/>
</dbReference>
<dbReference type="Proteomes" id="UP000078459">
    <property type="component" value="Unassembled WGS sequence"/>
</dbReference>
<dbReference type="Pfam" id="PF04127">
    <property type="entry name" value="DFP"/>
    <property type="match status" value="1"/>
</dbReference>
<evidence type="ECO:0000256" key="3">
    <source>
        <dbReference type="HAMAP-Rule" id="MF_02225"/>
    </source>
</evidence>
<evidence type="ECO:0000313" key="8">
    <source>
        <dbReference type="Proteomes" id="UP000078459"/>
    </source>
</evidence>
<keyword evidence="3" id="KW-0479">Metal-binding</keyword>
<dbReference type="GO" id="GO:0004632">
    <property type="term" value="F:phosphopantothenate--cysteine ligase activity"/>
    <property type="evidence" value="ECO:0007669"/>
    <property type="project" value="UniProtKB-UniRule"/>
</dbReference>
<dbReference type="InterPro" id="IPR007085">
    <property type="entry name" value="DNA/pantothenate-metab_flavo_C"/>
</dbReference>
<keyword evidence="1 3" id="KW-0210">Decarboxylase</keyword>